<name>A0A0T5VK47_9SPHI</name>
<comment type="caution">
    <text evidence="1">The sequence shown here is derived from an EMBL/GenBank/DDBJ whole genome shotgun (WGS) entry which is preliminary data.</text>
</comment>
<dbReference type="Proteomes" id="UP000051950">
    <property type="component" value="Unassembled WGS sequence"/>
</dbReference>
<keyword evidence="2" id="KW-1185">Reference proteome</keyword>
<proteinExistence type="predicted"/>
<dbReference type="AlphaFoldDB" id="A0A0T5VK47"/>
<reference evidence="1 2" key="1">
    <citation type="submission" date="2015-11" db="EMBL/GenBank/DDBJ databases">
        <title>Sequence of Pedobacter ginsenosidimutans.</title>
        <authorList>
            <person name="Carson E."/>
            <person name="Keyser V."/>
            <person name="Newman J."/>
            <person name="Miller J."/>
        </authorList>
    </citation>
    <scope>NUCLEOTIDE SEQUENCE [LARGE SCALE GENOMIC DNA]</scope>
    <source>
        <strain evidence="1 2">KACC 14530</strain>
    </source>
</reference>
<organism evidence="1 2">
    <name type="scientific">Pedobacter ginsenosidimutans</name>
    <dbReference type="NCBI Taxonomy" id="687842"/>
    <lineage>
        <taxon>Bacteria</taxon>
        <taxon>Pseudomonadati</taxon>
        <taxon>Bacteroidota</taxon>
        <taxon>Sphingobacteriia</taxon>
        <taxon>Sphingobacteriales</taxon>
        <taxon>Sphingobacteriaceae</taxon>
        <taxon>Pedobacter</taxon>
    </lineage>
</organism>
<sequence length="95" mass="10591">MGENQVLGLNNQICSALGTTYLTDKQQIDNMGHSFTYRVIKISLLSYLHPVKIFSMRCSRSAGLVTWGFGFLKGSVNGAVQARYQCCRSDQKIKP</sequence>
<evidence type="ECO:0000313" key="1">
    <source>
        <dbReference type="EMBL" id="KRT14242.1"/>
    </source>
</evidence>
<gene>
    <name evidence="1" type="ORF">ASU31_20455</name>
</gene>
<dbReference type="STRING" id="687842.ASU31_20455"/>
<dbReference type="EMBL" id="LMZQ01000021">
    <property type="protein sequence ID" value="KRT14242.1"/>
    <property type="molecule type" value="Genomic_DNA"/>
</dbReference>
<accession>A0A0T5VK47</accession>
<protein>
    <submittedName>
        <fullName evidence="1">Uncharacterized protein</fullName>
    </submittedName>
</protein>
<evidence type="ECO:0000313" key="2">
    <source>
        <dbReference type="Proteomes" id="UP000051950"/>
    </source>
</evidence>